<keyword evidence="2" id="KW-1185">Reference proteome</keyword>
<protein>
    <submittedName>
        <fullName evidence="1">Uncharacterized protein</fullName>
    </submittedName>
</protein>
<evidence type="ECO:0000313" key="1">
    <source>
        <dbReference type="EnsemblPlants" id="Bo3g107470.1"/>
    </source>
</evidence>
<dbReference type="AlphaFoldDB" id="A0A0D3BFR1"/>
<name>A0A0D3BFR1_BRAOL</name>
<dbReference type="Gramene" id="Bo3g107470.1">
    <property type="protein sequence ID" value="Bo3g107470.1"/>
    <property type="gene ID" value="Bo3g107470"/>
</dbReference>
<evidence type="ECO:0000313" key="2">
    <source>
        <dbReference type="Proteomes" id="UP000032141"/>
    </source>
</evidence>
<reference evidence="1" key="2">
    <citation type="submission" date="2015-03" db="UniProtKB">
        <authorList>
            <consortium name="EnsemblPlants"/>
        </authorList>
    </citation>
    <scope>IDENTIFICATION</scope>
</reference>
<dbReference type="HOGENOM" id="CLU_2352715_0_0_1"/>
<sequence length="97" mass="11116">ILGLRSSFHLLPTDLEIVGYRFIPIKFLHKSFVHDLSSMPYLLFESGGDSTIKSSLGFWEVRNIRRGDELVYVHMLLLDSNVSSVFEANVSKARRMN</sequence>
<reference evidence="1 2" key="1">
    <citation type="journal article" date="2014" name="Genome Biol.">
        <title>Transcriptome and methylome profiling reveals relics of genome dominance in the mesopolyploid Brassica oleracea.</title>
        <authorList>
            <person name="Parkin I.A."/>
            <person name="Koh C."/>
            <person name="Tang H."/>
            <person name="Robinson S.J."/>
            <person name="Kagale S."/>
            <person name="Clarke W.E."/>
            <person name="Town C.D."/>
            <person name="Nixon J."/>
            <person name="Krishnakumar V."/>
            <person name="Bidwell S.L."/>
            <person name="Denoeud F."/>
            <person name="Belcram H."/>
            <person name="Links M.G."/>
            <person name="Just J."/>
            <person name="Clarke C."/>
            <person name="Bender T."/>
            <person name="Huebert T."/>
            <person name="Mason A.S."/>
            <person name="Pires J.C."/>
            <person name="Barker G."/>
            <person name="Moore J."/>
            <person name="Walley P.G."/>
            <person name="Manoli S."/>
            <person name="Batley J."/>
            <person name="Edwards D."/>
            <person name="Nelson M.N."/>
            <person name="Wang X."/>
            <person name="Paterson A.H."/>
            <person name="King G."/>
            <person name="Bancroft I."/>
            <person name="Chalhoub B."/>
            <person name="Sharpe A.G."/>
        </authorList>
    </citation>
    <scope>NUCLEOTIDE SEQUENCE</scope>
    <source>
        <strain evidence="1 2">cv. TO1000</strain>
    </source>
</reference>
<dbReference type="EnsemblPlants" id="Bo3g107470.1">
    <property type="protein sequence ID" value="Bo3g107470.1"/>
    <property type="gene ID" value="Bo3g107470"/>
</dbReference>
<dbReference type="Proteomes" id="UP000032141">
    <property type="component" value="Chromosome C3"/>
</dbReference>
<proteinExistence type="predicted"/>
<accession>A0A0D3BFR1</accession>
<organism evidence="1 2">
    <name type="scientific">Brassica oleracea var. oleracea</name>
    <dbReference type="NCBI Taxonomy" id="109376"/>
    <lineage>
        <taxon>Eukaryota</taxon>
        <taxon>Viridiplantae</taxon>
        <taxon>Streptophyta</taxon>
        <taxon>Embryophyta</taxon>
        <taxon>Tracheophyta</taxon>
        <taxon>Spermatophyta</taxon>
        <taxon>Magnoliopsida</taxon>
        <taxon>eudicotyledons</taxon>
        <taxon>Gunneridae</taxon>
        <taxon>Pentapetalae</taxon>
        <taxon>rosids</taxon>
        <taxon>malvids</taxon>
        <taxon>Brassicales</taxon>
        <taxon>Brassicaceae</taxon>
        <taxon>Brassiceae</taxon>
        <taxon>Brassica</taxon>
    </lineage>
</organism>